<feature type="compositionally biased region" description="Low complexity" evidence="10">
    <location>
        <begin position="201"/>
        <end position="214"/>
    </location>
</feature>
<dbReference type="InterPro" id="IPR008271">
    <property type="entry name" value="Ser/Thr_kinase_AS"/>
</dbReference>
<evidence type="ECO:0000313" key="12">
    <source>
        <dbReference type="EMBL" id="SCW03171.1"/>
    </source>
</evidence>
<dbReference type="InterPro" id="IPR000719">
    <property type="entry name" value="Prot_kinase_dom"/>
</dbReference>
<evidence type="ECO:0000256" key="8">
    <source>
        <dbReference type="ARBA" id="ARBA00047899"/>
    </source>
</evidence>
<keyword evidence="13" id="KW-1185">Reference proteome</keyword>
<dbReference type="OrthoDB" id="6513151at2759"/>
<feature type="compositionally biased region" description="Basic and acidic residues" evidence="10">
    <location>
        <begin position="50"/>
        <end position="73"/>
    </location>
</feature>
<evidence type="ECO:0000256" key="3">
    <source>
        <dbReference type="ARBA" id="ARBA00022679"/>
    </source>
</evidence>
<dbReference type="EMBL" id="LT598486">
    <property type="protein sequence ID" value="SCW03171.1"/>
    <property type="molecule type" value="Genomic_DNA"/>
</dbReference>
<dbReference type="GO" id="GO:0005829">
    <property type="term" value="C:cytosol"/>
    <property type="evidence" value="ECO:0007669"/>
    <property type="project" value="TreeGrafter"/>
</dbReference>
<dbReference type="GO" id="GO:0030003">
    <property type="term" value="P:intracellular monoatomic cation homeostasis"/>
    <property type="evidence" value="ECO:0007669"/>
    <property type="project" value="TreeGrafter"/>
</dbReference>
<evidence type="ECO:0000256" key="6">
    <source>
        <dbReference type="ARBA" id="ARBA00022840"/>
    </source>
</evidence>
<dbReference type="SUPFAM" id="SSF56112">
    <property type="entry name" value="Protein kinase-like (PK-like)"/>
    <property type="match status" value="1"/>
</dbReference>
<dbReference type="OMA" id="ECDIENA"/>
<accession>A0A1G4MH59</accession>
<dbReference type="Gene3D" id="1.10.510.10">
    <property type="entry name" value="Transferase(Phosphotransferase) domain 1"/>
    <property type="match status" value="1"/>
</dbReference>
<keyword evidence="4" id="KW-0547">Nucleotide-binding</keyword>
<dbReference type="PANTHER" id="PTHR24343:SF43">
    <property type="entry name" value="SERINE_THREONINE-PROTEIN KINASE HAL5-RELATED"/>
    <property type="match status" value="1"/>
</dbReference>
<evidence type="ECO:0000256" key="4">
    <source>
        <dbReference type="ARBA" id="ARBA00022741"/>
    </source>
</evidence>
<dbReference type="GO" id="GO:0005524">
    <property type="term" value="F:ATP binding"/>
    <property type="evidence" value="ECO:0007669"/>
    <property type="project" value="UniProtKB-KW"/>
</dbReference>
<name>A0A1G4MH59_LACFM</name>
<feature type="compositionally biased region" description="Polar residues" evidence="10">
    <location>
        <begin position="116"/>
        <end position="132"/>
    </location>
</feature>
<dbReference type="PROSITE" id="PS00108">
    <property type="entry name" value="PROTEIN_KINASE_ST"/>
    <property type="match status" value="1"/>
</dbReference>
<evidence type="ECO:0000256" key="9">
    <source>
        <dbReference type="ARBA" id="ARBA00048679"/>
    </source>
</evidence>
<proteinExistence type="inferred from homology"/>
<evidence type="ECO:0000256" key="7">
    <source>
        <dbReference type="ARBA" id="ARBA00038505"/>
    </source>
</evidence>
<dbReference type="AlphaFoldDB" id="A0A1G4MH59"/>
<dbReference type="PANTHER" id="PTHR24343">
    <property type="entry name" value="SERINE/THREONINE KINASE"/>
    <property type="match status" value="1"/>
</dbReference>
<feature type="compositionally biased region" description="Polar residues" evidence="10">
    <location>
        <begin position="1"/>
        <end position="10"/>
    </location>
</feature>
<evidence type="ECO:0000256" key="10">
    <source>
        <dbReference type="SAM" id="MobiDB-lite"/>
    </source>
</evidence>
<evidence type="ECO:0000313" key="13">
    <source>
        <dbReference type="Proteomes" id="UP000190831"/>
    </source>
</evidence>
<organism evidence="12 13">
    <name type="scientific">Lachancea fermentati</name>
    <name type="common">Zygosaccharomyces fermentati</name>
    <dbReference type="NCBI Taxonomy" id="4955"/>
    <lineage>
        <taxon>Eukaryota</taxon>
        <taxon>Fungi</taxon>
        <taxon>Dikarya</taxon>
        <taxon>Ascomycota</taxon>
        <taxon>Saccharomycotina</taxon>
        <taxon>Saccharomycetes</taxon>
        <taxon>Saccharomycetales</taxon>
        <taxon>Saccharomycetaceae</taxon>
        <taxon>Lachancea</taxon>
    </lineage>
</organism>
<feature type="compositionally biased region" description="Low complexity" evidence="10">
    <location>
        <begin position="81"/>
        <end position="97"/>
    </location>
</feature>
<evidence type="ECO:0000256" key="5">
    <source>
        <dbReference type="ARBA" id="ARBA00022777"/>
    </source>
</evidence>
<dbReference type="SMART" id="SM00220">
    <property type="entry name" value="S_TKc"/>
    <property type="match status" value="1"/>
</dbReference>
<evidence type="ECO:0000256" key="1">
    <source>
        <dbReference type="ARBA" id="ARBA00012513"/>
    </source>
</evidence>
<dbReference type="GO" id="GO:0004674">
    <property type="term" value="F:protein serine/threonine kinase activity"/>
    <property type="evidence" value="ECO:0007669"/>
    <property type="project" value="UniProtKB-KW"/>
</dbReference>
<feature type="domain" description="Protein kinase" evidence="11">
    <location>
        <begin position="383"/>
        <end position="684"/>
    </location>
</feature>
<dbReference type="Proteomes" id="UP000190831">
    <property type="component" value="Chromosome G"/>
</dbReference>
<comment type="similarity">
    <text evidence="7">Belongs to the protein kinase superfamily. CAMK Ser/Thr protein kinase family. NPR/HAL subfamily. HAL5 sub-subfamily.</text>
</comment>
<keyword evidence="3" id="KW-0808">Transferase</keyword>
<keyword evidence="6" id="KW-0067">ATP-binding</keyword>
<protein>
    <recommendedName>
        <fullName evidence="1">non-specific serine/threonine protein kinase</fullName>
        <ecNumber evidence="1">2.7.11.1</ecNumber>
    </recommendedName>
</protein>
<dbReference type="STRING" id="4955.A0A1G4MH59"/>
<reference evidence="12 13" key="1">
    <citation type="submission" date="2016-03" db="EMBL/GenBank/DDBJ databases">
        <authorList>
            <person name="Devillers H."/>
        </authorList>
    </citation>
    <scope>NUCLEOTIDE SEQUENCE [LARGE SCALE GENOMIC DNA]</scope>
    <source>
        <strain evidence="12">CBS 6772</strain>
    </source>
</reference>
<evidence type="ECO:0000259" key="11">
    <source>
        <dbReference type="PROSITE" id="PS50011"/>
    </source>
</evidence>
<dbReference type="InterPro" id="IPR011009">
    <property type="entry name" value="Kinase-like_dom_sf"/>
</dbReference>
<dbReference type="PROSITE" id="PS50011">
    <property type="entry name" value="PROTEIN_KINASE_DOM"/>
    <property type="match status" value="1"/>
</dbReference>
<comment type="catalytic activity">
    <reaction evidence="8">
        <text>L-threonyl-[protein] + ATP = O-phospho-L-threonyl-[protein] + ADP + H(+)</text>
        <dbReference type="Rhea" id="RHEA:46608"/>
        <dbReference type="Rhea" id="RHEA-COMP:11060"/>
        <dbReference type="Rhea" id="RHEA-COMP:11605"/>
        <dbReference type="ChEBI" id="CHEBI:15378"/>
        <dbReference type="ChEBI" id="CHEBI:30013"/>
        <dbReference type="ChEBI" id="CHEBI:30616"/>
        <dbReference type="ChEBI" id="CHEBI:61977"/>
        <dbReference type="ChEBI" id="CHEBI:456216"/>
        <dbReference type="EC" id="2.7.11.1"/>
    </reaction>
</comment>
<gene>
    <name evidence="12" type="ORF">LAFE_0G04522G</name>
</gene>
<comment type="catalytic activity">
    <reaction evidence="9">
        <text>L-seryl-[protein] + ATP = O-phospho-L-seryl-[protein] + ADP + H(+)</text>
        <dbReference type="Rhea" id="RHEA:17989"/>
        <dbReference type="Rhea" id="RHEA-COMP:9863"/>
        <dbReference type="Rhea" id="RHEA-COMP:11604"/>
        <dbReference type="ChEBI" id="CHEBI:15378"/>
        <dbReference type="ChEBI" id="CHEBI:29999"/>
        <dbReference type="ChEBI" id="CHEBI:30616"/>
        <dbReference type="ChEBI" id="CHEBI:83421"/>
        <dbReference type="ChEBI" id="CHEBI:456216"/>
        <dbReference type="EC" id="2.7.11.1"/>
    </reaction>
</comment>
<evidence type="ECO:0000256" key="2">
    <source>
        <dbReference type="ARBA" id="ARBA00022527"/>
    </source>
</evidence>
<keyword evidence="2" id="KW-0723">Serine/threonine-protein kinase</keyword>
<sequence>MAQNDGSNNPEGELRRSRSLSKSLKGLFKSSSPTSKQQAIAADNVNASKGGDKLKKLAKSKELELEGKRHEGAANRNTDNAPPSLLSSKAQSSSAVPAKRHLPIPDLGKLSLLPHTHNSLNGGTENVSQESLISDDDPAKNSKNFYAARNPSDHSAVEEGESPDTVFEEEEEEPLIDAELSKDMSSVRRTKSLQRKDSRSRSGSRSRSLSMSSKYRSRSPTFSASNLLQHAEGDSKRILATETFQLFEDGHHEHTLKVTPIVLESQDGDHRVKSTFSLSGFFKSHKDDDRLESALSLLPRSRFEFHKRLSRVLDEELKEENEESEKAQEKEIPAPVNPQAAIGVDELKLINKLSKKIHDGSNKDTDSDEIMAKKQYTLCEKYGKPIGVIGNGAYGTVKVCCKVITCRSDARPSDETFVTGSKMYYAVKELKPKPDEPREKFGTRLTSEFIIGHSLSSHHKDERAPPNILKILDLMQTNDGFVEVMEFCPSGDLYSLLSRTAKSHSGLHPLEADCFMKQLLNGVQYMHDHGIAHCDLKPENILFSPTGVLKICDFGTSCVFQTAWEKKVHFQSGAVGSEPYVAPEEFIANMEYDPRLVDCWSCGVIYCTMVLGHYLWKVPLMDKDSVYASFVEQIRTDREFDVFEGMKHVTVEISRCRKMCLYGIFQWNPEKRISIDKLLLTPWMKRTRCCVFYKDHK</sequence>
<feature type="compositionally biased region" description="Acidic residues" evidence="10">
    <location>
        <begin position="158"/>
        <end position="176"/>
    </location>
</feature>
<keyword evidence="5" id="KW-0418">Kinase</keyword>
<dbReference type="EC" id="2.7.11.1" evidence="1"/>
<feature type="compositionally biased region" description="Low complexity" evidence="10">
    <location>
        <begin position="20"/>
        <end position="32"/>
    </location>
</feature>
<dbReference type="Pfam" id="PF00069">
    <property type="entry name" value="Pkinase"/>
    <property type="match status" value="1"/>
</dbReference>
<feature type="region of interest" description="Disordered" evidence="10">
    <location>
        <begin position="1"/>
        <end position="228"/>
    </location>
</feature>